<organism evidence="1 2">
    <name type="scientific">Erwinia typographi</name>
    <dbReference type="NCBI Taxonomy" id="371042"/>
    <lineage>
        <taxon>Bacteria</taxon>
        <taxon>Pseudomonadati</taxon>
        <taxon>Pseudomonadota</taxon>
        <taxon>Gammaproteobacteria</taxon>
        <taxon>Enterobacterales</taxon>
        <taxon>Erwiniaceae</taxon>
        <taxon>Erwinia</taxon>
    </lineage>
</organism>
<gene>
    <name evidence="1" type="ORF">NG99_26715</name>
</gene>
<dbReference type="AlphaFoldDB" id="A0A0A3YL97"/>
<proteinExistence type="predicted"/>
<dbReference type="eggNOG" id="ENOG5033GGA">
    <property type="taxonomic scope" value="Bacteria"/>
</dbReference>
<reference evidence="1 2" key="1">
    <citation type="submission" date="2014-10" db="EMBL/GenBank/DDBJ databases">
        <title>Genome sequence of Erwinia typographi M043b.</title>
        <authorList>
            <person name="Chan K.-G."/>
            <person name="Tan W.-S."/>
        </authorList>
    </citation>
    <scope>NUCLEOTIDE SEQUENCE [LARGE SCALE GENOMIC DNA]</scope>
    <source>
        <strain evidence="1 2">M043b</strain>
    </source>
</reference>
<sequence>MNYNFYIILGLFIFIPARASESLETDFYKINVFSIGFNGFVARKMPQQVLYEKILSQEDSAVFFENAIRSPYSTPESKLYAACGLWEMKRYMLEKIIPPLTAERVSVLKADRLFRERFEQIFQSIKQHGCN</sequence>
<evidence type="ECO:0000313" key="1">
    <source>
        <dbReference type="EMBL" id="KGT86101.1"/>
    </source>
</evidence>
<comment type="caution">
    <text evidence="1">The sequence shown here is derived from an EMBL/GenBank/DDBJ whole genome shotgun (WGS) entry which is preliminary data.</text>
</comment>
<accession>A0A0A3YL97</accession>
<keyword evidence="2" id="KW-1185">Reference proteome</keyword>
<dbReference type="Proteomes" id="UP000030351">
    <property type="component" value="Unassembled WGS sequence"/>
</dbReference>
<name>A0A0A3YL97_9GAMM</name>
<evidence type="ECO:0000313" key="2">
    <source>
        <dbReference type="Proteomes" id="UP000030351"/>
    </source>
</evidence>
<dbReference type="NCBIfam" id="NF041432">
    <property type="entry name" value="MchS3"/>
    <property type="match status" value="1"/>
</dbReference>
<protein>
    <submittedName>
        <fullName evidence="1">Uncharacterized protein</fullName>
    </submittedName>
</protein>
<dbReference type="EMBL" id="JRUQ01000111">
    <property type="protein sequence ID" value="KGT86101.1"/>
    <property type="molecule type" value="Genomic_DNA"/>
</dbReference>